<keyword evidence="4" id="KW-0378">Hydrolase</keyword>
<keyword evidence="8" id="KW-1185">Reference proteome</keyword>
<keyword evidence="5" id="KW-0961">Cell wall biogenesis/degradation</keyword>
<dbReference type="EMBL" id="JACOFZ010000002">
    <property type="protein sequence ID" value="MBC3881518.1"/>
    <property type="molecule type" value="Genomic_DNA"/>
</dbReference>
<reference evidence="7" key="1">
    <citation type="submission" date="2020-08" db="EMBL/GenBank/DDBJ databases">
        <title>Novel species isolated from subtropical streams in China.</title>
        <authorList>
            <person name="Lu H."/>
        </authorList>
    </citation>
    <scope>NUCLEOTIDE SEQUENCE</scope>
    <source>
        <strain evidence="7">LX22W</strain>
    </source>
</reference>
<dbReference type="SMART" id="SM00644">
    <property type="entry name" value="Ami_2"/>
    <property type="match status" value="1"/>
</dbReference>
<proteinExistence type="inferred from homology"/>
<dbReference type="GO" id="GO:0008745">
    <property type="term" value="F:N-acetylmuramoyl-L-alanine amidase activity"/>
    <property type="evidence" value="ECO:0007669"/>
    <property type="project" value="UniProtKB-EC"/>
</dbReference>
<dbReference type="InterPro" id="IPR036365">
    <property type="entry name" value="PGBD-like_sf"/>
</dbReference>
<evidence type="ECO:0000256" key="3">
    <source>
        <dbReference type="ARBA" id="ARBA00011901"/>
    </source>
</evidence>
<dbReference type="Gene3D" id="1.10.101.10">
    <property type="entry name" value="PGBD-like superfamily/PGBD"/>
    <property type="match status" value="1"/>
</dbReference>
<dbReference type="InterPro" id="IPR036366">
    <property type="entry name" value="PGBDSf"/>
</dbReference>
<dbReference type="GO" id="GO:0009253">
    <property type="term" value="P:peptidoglycan catabolic process"/>
    <property type="evidence" value="ECO:0007669"/>
    <property type="project" value="InterPro"/>
</dbReference>
<comment type="similarity">
    <text evidence="2">Belongs to the N-acetylmuramoyl-L-alanine amidase 2 family.</text>
</comment>
<evidence type="ECO:0000259" key="6">
    <source>
        <dbReference type="SMART" id="SM00644"/>
    </source>
</evidence>
<dbReference type="PANTHER" id="PTHR30417:SF1">
    <property type="entry name" value="N-ACETYLMURAMOYL-L-ALANINE AMIDASE AMID"/>
    <property type="match status" value="1"/>
</dbReference>
<name>A0A923HNA2_9BURK</name>
<evidence type="ECO:0000256" key="1">
    <source>
        <dbReference type="ARBA" id="ARBA00001561"/>
    </source>
</evidence>
<protein>
    <recommendedName>
        <fullName evidence="3">N-acetylmuramoyl-L-alanine amidase</fullName>
        <ecNumber evidence="3">3.5.1.28</ecNumber>
    </recommendedName>
</protein>
<dbReference type="InterPro" id="IPR002502">
    <property type="entry name" value="Amidase_domain"/>
</dbReference>
<dbReference type="InterPro" id="IPR002477">
    <property type="entry name" value="Peptidoglycan-bd-like"/>
</dbReference>
<dbReference type="GO" id="GO:0009254">
    <property type="term" value="P:peptidoglycan turnover"/>
    <property type="evidence" value="ECO:0007669"/>
    <property type="project" value="TreeGrafter"/>
</dbReference>
<dbReference type="InterPro" id="IPR051206">
    <property type="entry name" value="NAMLAA_amidase_2"/>
</dbReference>
<dbReference type="Pfam" id="PF01471">
    <property type="entry name" value="PG_binding_1"/>
    <property type="match status" value="1"/>
</dbReference>
<comment type="catalytic activity">
    <reaction evidence="1">
        <text>Hydrolyzes the link between N-acetylmuramoyl residues and L-amino acid residues in certain cell-wall glycopeptides.</text>
        <dbReference type="EC" id="3.5.1.28"/>
    </reaction>
</comment>
<evidence type="ECO:0000313" key="7">
    <source>
        <dbReference type="EMBL" id="MBC3881518.1"/>
    </source>
</evidence>
<gene>
    <name evidence="7" type="ORF">H8K36_09055</name>
</gene>
<dbReference type="GO" id="GO:0019867">
    <property type="term" value="C:outer membrane"/>
    <property type="evidence" value="ECO:0007669"/>
    <property type="project" value="TreeGrafter"/>
</dbReference>
<evidence type="ECO:0000256" key="5">
    <source>
        <dbReference type="ARBA" id="ARBA00023316"/>
    </source>
</evidence>
<dbReference type="Gene3D" id="3.40.80.10">
    <property type="entry name" value="Peptidoglycan recognition protein-like"/>
    <property type="match status" value="1"/>
</dbReference>
<dbReference type="SUPFAM" id="SSF47090">
    <property type="entry name" value="PGBD-like"/>
    <property type="match status" value="1"/>
</dbReference>
<accession>A0A923HNA2</accession>
<dbReference type="EC" id="3.5.1.28" evidence="3"/>
<dbReference type="InterPro" id="IPR036505">
    <property type="entry name" value="Amidase/PGRP_sf"/>
</dbReference>
<dbReference type="Proteomes" id="UP000627446">
    <property type="component" value="Unassembled WGS sequence"/>
</dbReference>
<sequence>MLSILSGCATRPFTVNQIDTRVAAKAQESRVRFLILHYTALDQPKSLQVLSEQAVSAHYLVADNNPTTVNRLVEEDKMAYHAGLSSWKNYTQLNASSIGIEIVNKGFEETPEGRRYFSFPQQQIDAVIALAKDIIARHQIKPEFVLGHSDIAPQRKSDPGPLFPWKRFAEAGLILWPNENAVAEQKLIYDANLPDIKWFQKKLAEFGYATPQHGNYDQETRNVIAAFQTRYRPSLFDGTADAETAAMLEVITRKPVTPAAPKP</sequence>
<dbReference type="PANTHER" id="PTHR30417">
    <property type="entry name" value="N-ACETYLMURAMOYL-L-ALANINE AMIDASE AMID"/>
    <property type="match status" value="1"/>
</dbReference>
<dbReference type="SUPFAM" id="SSF55846">
    <property type="entry name" value="N-acetylmuramoyl-L-alanine amidase-like"/>
    <property type="match status" value="1"/>
</dbReference>
<evidence type="ECO:0000256" key="2">
    <source>
        <dbReference type="ARBA" id="ARBA00007553"/>
    </source>
</evidence>
<evidence type="ECO:0000256" key="4">
    <source>
        <dbReference type="ARBA" id="ARBA00022801"/>
    </source>
</evidence>
<dbReference type="FunFam" id="3.40.80.10:FF:000003">
    <property type="entry name" value="N-acetylmuramoyl-L-alanine amidase"/>
    <property type="match status" value="1"/>
</dbReference>
<dbReference type="CDD" id="cd06583">
    <property type="entry name" value="PGRP"/>
    <property type="match status" value="1"/>
</dbReference>
<comment type="caution">
    <text evidence="7">The sequence shown here is derived from an EMBL/GenBank/DDBJ whole genome shotgun (WGS) entry which is preliminary data.</text>
</comment>
<feature type="domain" description="N-acetylmuramoyl-L-alanine amidase" evidence="6">
    <location>
        <begin position="19"/>
        <end position="160"/>
    </location>
</feature>
<organism evidence="7 8">
    <name type="scientific">Undibacterium nitidum</name>
    <dbReference type="NCBI Taxonomy" id="2762298"/>
    <lineage>
        <taxon>Bacteria</taxon>
        <taxon>Pseudomonadati</taxon>
        <taxon>Pseudomonadota</taxon>
        <taxon>Betaproteobacteria</taxon>
        <taxon>Burkholderiales</taxon>
        <taxon>Oxalobacteraceae</taxon>
        <taxon>Undibacterium</taxon>
    </lineage>
</organism>
<dbReference type="GO" id="GO:0071555">
    <property type="term" value="P:cell wall organization"/>
    <property type="evidence" value="ECO:0007669"/>
    <property type="project" value="UniProtKB-KW"/>
</dbReference>
<dbReference type="AlphaFoldDB" id="A0A923HNA2"/>
<evidence type="ECO:0000313" key="8">
    <source>
        <dbReference type="Proteomes" id="UP000627446"/>
    </source>
</evidence>
<dbReference type="Pfam" id="PF01510">
    <property type="entry name" value="Amidase_2"/>
    <property type="match status" value="1"/>
</dbReference>